<sequence>MADERRGQRPERGNNGERNGSGRSNERKGGFEDRRGGSVSGGARSGGPSRGGQGGFRSGGPSRGGQDDRRSSGPRRDGDKPAYRAGAPRREDDRGGYRGSREGGQGGGQGGYRSGGASRDGDKGGFRSGGPSRGGQGGGQGGYRSGGASRDGDKGGFRSGGPSRGGQGGGQGGFRSGGPSRGGQDDRRSSGPRRDGDKAGFRSSGPRREDDRGGYRGSRDGDKGGFRSGGPSRGGQGGDRGGYRGGRDGDKGGFRGGRDSGRDFRRDREEQMIPRTEEQARYDGPPLPEEITGKELDRNIAAQLKGLPDKLANRVARHLAAAGTMIDSDPETAYQHTLAARARAARLAVVREATGEAAYAAGHYAEALSELRAAKRMNGAPDYLPIMADCHRALKQPEQALKLSKSPSVKNFAPEAKAEMTIVEAGARRDMGQMDAALRTLELSPLMHKSRASWVVRLRYAYADTLEAAGRTEEALAWFHRTHAIDSDDITDAAARADQLERATRS</sequence>
<protein>
    <submittedName>
        <fullName evidence="2">Tetratricopeptide repeat protein</fullName>
    </submittedName>
</protein>
<feature type="compositionally biased region" description="Gly residues" evidence="1">
    <location>
        <begin position="38"/>
        <end position="63"/>
    </location>
</feature>
<comment type="caution">
    <text evidence="2">The sequence shown here is derived from an EMBL/GenBank/DDBJ whole genome shotgun (WGS) entry which is preliminary data.</text>
</comment>
<dbReference type="EMBL" id="JBHSQI010000001">
    <property type="protein sequence ID" value="MFC6152053.1"/>
    <property type="molecule type" value="Genomic_DNA"/>
</dbReference>
<evidence type="ECO:0000313" key="2">
    <source>
        <dbReference type="EMBL" id="MFC6152053.1"/>
    </source>
</evidence>
<dbReference type="SUPFAM" id="SSF48452">
    <property type="entry name" value="TPR-like"/>
    <property type="match status" value="1"/>
</dbReference>
<evidence type="ECO:0000313" key="3">
    <source>
        <dbReference type="Proteomes" id="UP001596098"/>
    </source>
</evidence>
<feature type="compositionally biased region" description="Basic and acidic residues" evidence="1">
    <location>
        <begin position="183"/>
        <end position="225"/>
    </location>
</feature>
<feature type="compositionally biased region" description="Gly residues" evidence="1">
    <location>
        <begin position="102"/>
        <end position="114"/>
    </location>
</feature>
<feature type="region of interest" description="Disordered" evidence="1">
    <location>
        <begin position="1"/>
        <end position="292"/>
    </location>
</feature>
<keyword evidence="3" id="KW-1185">Reference proteome</keyword>
<evidence type="ECO:0000256" key="1">
    <source>
        <dbReference type="SAM" id="MobiDB-lite"/>
    </source>
</evidence>
<gene>
    <name evidence="2" type="ORF">ACFPWU_00010</name>
</gene>
<proteinExistence type="predicted"/>
<feature type="compositionally biased region" description="Basic and acidic residues" evidence="1">
    <location>
        <begin position="65"/>
        <end position="101"/>
    </location>
</feature>
<feature type="compositionally biased region" description="Basic and acidic residues" evidence="1">
    <location>
        <begin position="24"/>
        <end position="36"/>
    </location>
</feature>
<dbReference type="RefSeq" id="WP_239022332.1">
    <property type="nucleotide sequence ID" value="NZ_CP034929.1"/>
</dbReference>
<reference evidence="3" key="1">
    <citation type="journal article" date="2019" name="Int. J. Syst. Evol. Microbiol.">
        <title>The Global Catalogue of Microorganisms (GCM) 10K type strain sequencing project: providing services to taxonomists for standard genome sequencing and annotation.</title>
        <authorList>
            <consortium name="The Broad Institute Genomics Platform"/>
            <consortium name="The Broad Institute Genome Sequencing Center for Infectious Disease"/>
            <person name="Wu L."/>
            <person name="Ma J."/>
        </authorList>
    </citation>
    <scope>NUCLEOTIDE SEQUENCE [LARGE SCALE GENOMIC DNA]</scope>
    <source>
        <strain evidence="3">DFY28</strain>
    </source>
</reference>
<dbReference type="InterPro" id="IPR011990">
    <property type="entry name" value="TPR-like_helical_dom_sf"/>
</dbReference>
<feature type="compositionally biased region" description="Basic and acidic residues" evidence="1">
    <location>
        <begin position="241"/>
        <end position="281"/>
    </location>
</feature>
<feature type="compositionally biased region" description="Gly residues" evidence="1">
    <location>
        <begin position="226"/>
        <end position="240"/>
    </location>
</feature>
<feature type="compositionally biased region" description="Basic and acidic residues" evidence="1">
    <location>
        <begin position="1"/>
        <end position="15"/>
    </location>
</feature>
<dbReference type="Proteomes" id="UP001596098">
    <property type="component" value="Unassembled WGS sequence"/>
</dbReference>
<organism evidence="2 3">
    <name type="scientific">Nocardioides yefusunii</name>
    <dbReference type="NCBI Taxonomy" id="2500546"/>
    <lineage>
        <taxon>Bacteria</taxon>
        <taxon>Bacillati</taxon>
        <taxon>Actinomycetota</taxon>
        <taxon>Actinomycetes</taxon>
        <taxon>Propionibacteriales</taxon>
        <taxon>Nocardioidaceae</taxon>
        <taxon>Nocardioides</taxon>
    </lineage>
</organism>
<accession>A0ABW1QSP7</accession>
<feature type="compositionally biased region" description="Gly residues" evidence="1">
    <location>
        <begin position="126"/>
        <end position="145"/>
    </location>
</feature>
<feature type="compositionally biased region" description="Gly residues" evidence="1">
    <location>
        <begin position="157"/>
        <end position="181"/>
    </location>
</feature>
<name>A0ABW1QSP7_9ACTN</name>
<dbReference type="Gene3D" id="1.25.40.10">
    <property type="entry name" value="Tetratricopeptide repeat domain"/>
    <property type="match status" value="1"/>
</dbReference>